<comment type="similarity">
    <text evidence="6">Belongs to the peroxiredoxin family. Prx5 subfamily.</text>
</comment>
<dbReference type="Proteomes" id="UP000272778">
    <property type="component" value="Unassembled WGS sequence"/>
</dbReference>
<dbReference type="InterPro" id="IPR037944">
    <property type="entry name" value="PRX5-like"/>
</dbReference>
<evidence type="ECO:0000256" key="5">
    <source>
        <dbReference type="PIRSR" id="PIRSR637944-1"/>
    </source>
</evidence>
<evidence type="ECO:0000256" key="3">
    <source>
        <dbReference type="ARBA" id="ARBA00023002"/>
    </source>
</evidence>
<comment type="caution">
    <text evidence="8">The sequence shown here is derived from an EMBL/GenBank/DDBJ whole genome shotgun (WGS) entry which is preliminary data.</text>
</comment>
<dbReference type="InterPro" id="IPR036249">
    <property type="entry name" value="Thioredoxin-like_sf"/>
</dbReference>
<dbReference type="EC" id="1.11.1.27" evidence="6"/>
<evidence type="ECO:0000256" key="2">
    <source>
        <dbReference type="ARBA" id="ARBA00022862"/>
    </source>
</evidence>
<keyword evidence="9" id="KW-1185">Reference proteome</keyword>
<dbReference type="SUPFAM" id="SSF52833">
    <property type="entry name" value="Thioredoxin-like"/>
    <property type="match status" value="1"/>
</dbReference>
<keyword evidence="2 6" id="KW-0049">Antioxidant</keyword>
<keyword evidence="1 6" id="KW-0575">Peroxidase</keyword>
<dbReference type="EMBL" id="RQIS01000024">
    <property type="protein sequence ID" value="RQH01048.1"/>
    <property type="molecule type" value="Genomic_DNA"/>
</dbReference>
<dbReference type="OrthoDB" id="9800621at2"/>
<dbReference type="GO" id="GO:0045454">
    <property type="term" value="P:cell redox homeostasis"/>
    <property type="evidence" value="ECO:0007669"/>
    <property type="project" value="TreeGrafter"/>
</dbReference>
<feature type="active site" description="Cysteine sulfenic acid (-SOH) intermediate" evidence="5">
    <location>
        <position position="55"/>
    </location>
</feature>
<dbReference type="Gene3D" id="3.40.30.10">
    <property type="entry name" value="Glutaredoxin"/>
    <property type="match status" value="1"/>
</dbReference>
<keyword evidence="3 6" id="KW-0560">Oxidoreductase</keyword>
<dbReference type="Pfam" id="PF08534">
    <property type="entry name" value="Redoxin"/>
    <property type="match status" value="1"/>
</dbReference>
<dbReference type="CDD" id="cd03013">
    <property type="entry name" value="PRX5_like"/>
    <property type="match status" value="1"/>
</dbReference>
<evidence type="ECO:0000256" key="1">
    <source>
        <dbReference type="ARBA" id="ARBA00022559"/>
    </source>
</evidence>
<dbReference type="InterPro" id="IPR013740">
    <property type="entry name" value="Redoxin"/>
</dbReference>
<accession>A0A3N6ME23</accession>
<organism evidence="8 9">
    <name type="scientific">Paraburkholderia dinghuensis</name>
    <dbReference type="NCBI Taxonomy" id="2305225"/>
    <lineage>
        <taxon>Bacteria</taxon>
        <taxon>Pseudomonadati</taxon>
        <taxon>Pseudomonadota</taxon>
        <taxon>Betaproteobacteria</taxon>
        <taxon>Burkholderiales</taxon>
        <taxon>Burkholderiaceae</taxon>
        <taxon>Paraburkholderia</taxon>
    </lineage>
</organism>
<comment type="catalytic activity">
    <reaction evidence="6">
        <text>a hydroperoxide + 2 glutathione = an alcohol + glutathione disulfide + H2O</text>
        <dbReference type="Rhea" id="RHEA:62632"/>
        <dbReference type="ChEBI" id="CHEBI:15377"/>
        <dbReference type="ChEBI" id="CHEBI:30879"/>
        <dbReference type="ChEBI" id="CHEBI:35924"/>
        <dbReference type="ChEBI" id="CHEBI:57925"/>
        <dbReference type="ChEBI" id="CHEBI:58297"/>
        <dbReference type="EC" id="1.11.1.27"/>
    </reaction>
</comment>
<evidence type="ECO:0000313" key="8">
    <source>
        <dbReference type="EMBL" id="RQH01048.1"/>
    </source>
</evidence>
<feature type="domain" description="Thioredoxin" evidence="7">
    <location>
        <begin position="2"/>
        <end position="168"/>
    </location>
</feature>
<evidence type="ECO:0000259" key="7">
    <source>
        <dbReference type="PROSITE" id="PS51352"/>
    </source>
</evidence>
<dbReference type="AlphaFoldDB" id="A0A3N6ME23"/>
<dbReference type="PANTHER" id="PTHR10430">
    <property type="entry name" value="PEROXIREDOXIN"/>
    <property type="match status" value="1"/>
</dbReference>
<dbReference type="RefSeq" id="WP_124153604.1">
    <property type="nucleotide sequence ID" value="NZ_RQIS01000024.1"/>
</dbReference>
<protein>
    <recommendedName>
        <fullName evidence="6">Glutathione-dependent peroxiredoxin</fullName>
        <ecNumber evidence="6">1.11.1.27</ecNumber>
    </recommendedName>
</protein>
<gene>
    <name evidence="8" type="ORF">D1Y85_24135</name>
</gene>
<keyword evidence="4 6" id="KW-0676">Redox-active center</keyword>
<sequence length="169" mass="17853">MIKQSELLPDATLYEYVEDDRAGCTLGPNSFNVREQTAGKRVVIFGLPGAFTPTCSAKHVPGYIEKAGALAAAGIDEVWCVSVNDAFVMGAWGRELRTAGKVRMMGDGSAAFTQALGLEQDLSARGMGLRSQRYAMVVDDGVVKTLHVEAPGKFEVSDAASILATLGPA</sequence>
<evidence type="ECO:0000256" key="6">
    <source>
        <dbReference type="RuleBase" id="RU366011"/>
    </source>
</evidence>
<dbReference type="FunFam" id="3.40.30.10:FF:000020">
    <property type="entry name" value="Peroxiredoxin"/>
    <property type="match status" value="1"/>
</dbReference>
<dbReference type="PANTHER" id="PTHR10430:SF16">
    <property type="entry name" value="PEROXIREDOXIN-5, MITOCHONDRIAL"/>
    <property type="match status" value="1"/>
</dbReference>
<dbReference type="InterPro" id="IPR013766">
    <property type="entry name" value="Thioredoxin_domain"/>
</dbReference>
<evidence type="ECO:0000313" key="9">
    <source>
        <dbReference type="Proteomes" id="UP000272778"/>
    </source>
</evidence>
<dbReference type="GO" id="GO:0005737">
    <property type="term" value="C:cytoplasm"/>
    <property type="evidence" value="ECO:0007669"/>
    <property type="project" value="TreeGrafter"/>
</dbReference>
<dbReference type="GO" id="GO:0008379">
    <property type="term" value="F:thioredoxin peroxidase activity"/>
    <property type="evidence" value="ECO:0007669"/>
    <property type="project" value="InterPro"/>
</dbReference>
<comment type="function">
    <text evidence="6">Thiol-specific peroxidase that catalyzes the reduction of hydrogen peroxide and organic hydroperoxides to water and alcohols, respectively. Plays a role in cell protection against oxidative stress by detoxifying peroxides.</text>
</comment>
<name>A0A3N6ME23_9BURK</name>
<dbReference type="GO" id="GO:0034599">
    <property type="term" value="P:cellular response to oxidative stress"/>
    <property type="evidence" value="ECO:0007669"/>
    <property type="project" value="InterPro"/>
</dbReference>
<reference evidence="8 9" key="1">
    <citation type="submission" date="2018-11" db="EMBL/GenBank/DDBJ databases">
        <title>Paraburkholderia sp. DHOA04, isolated from soil.</title>
        <authorList>
            <person name="Gao Z.-H."/>
            <person name="Qiu L.-H."/>
            <person name="Fu J.-C."/>
        </authorList>
    </citation>
    <scope>NUCLEOTIDE SEQUENCE [LARGE SCALE GENOMIC DNA]</scope>
    <source>
        <strain evidence="8 9">DHOA04</strain>
    </source>
</reference>
<dbReference type="GO" id="GO:0042744">
    <property type="term" value="P:hydrogen peroxide catabolic process"/>
    <property type="evidence" value="ECO:0007669"/>
    <property type="project" value="TreeGrafter"/>
</dbReference>
<dbReference type="PROSITE" id="PS51352">
    <property type="entry name" value="THIOREDOXIN_2"/>
    <property type="match status" value="1"/>
</dbReference>
<evidence type="ECO:0000256" key="4">
    <source>
        <dbReference type="ARBA" id="ARBA00023284"/>
    </source>
</evidence>
<proteinExistence type="inferred from homology"/>